<dbReference type="Pfam" id="PF21203">
    <property type="entry name" value="ECM10"/>
    <property type="match status" value="1"/>
</dbReference>
<dbReference type="EMBL" id="KL142368">
    <property type="protein sequence ID" value="KDR83612.1"/>
    <property type="molecule type" value="Genomic_DNA"/>
</dbReference>
<protein>
    <recommendedName>
        <fullName evidence="3">ER membrane protein complex subunit 10</fullName>
    </recommendedName>
</protein>
<feature type="non-terminal residue" evidence="1">
    <location>
        <position position="1"/>
    </location>
</feature>
<proteinExistence type="predicted"/>
<keyword evidence="2" id="KW-1185">Reference proteome</keyword>
<reference evidence="2" key="1">
    <citation type="journal article" date="2014" name="Proc. Natl. Acad. Sci. U.S.A.">
        <title>Extensive sampling of basidiomycete genomes demonstrates inadequacy of the white-rot/brown-rot paradigm for wood decay fungi.</title>
        <authorList>
            <person name="Riley R."/>
            <person name="Salamov A.A."/>
            <person name="Brown D.W."/>
            <person name="Nagy L.G."/>
            <person name="Floudas D."/>
            <person name="Held B.W."/>
            <person name="Levasseur A."/>
            <person name="Lombard V."/>
            <person name="Morin E."/>
            <person name="Otillar R."/>
            <person name="Lindquist E.A."/>
            <person name="Sun H."/>
            <person name="LaButti K.M."/>
            <person name="Schmutz J."/>
            <person name="Jabbour D."/>
            <person name="Luo H."/>
            <person name="Baker S.E."/>
            <person name="Pisabarro A.G."/>
            <person name="Walton J.D."/>
            <person name="Blanchette R.A."/>
            <person name="Henrissat B."/>
            <person name="Martin F."/>
            <person name="Cullen D."/>
            <person name="Hibbett D.S."/>
            <person name="Grigoriev I.V."/>
        </authorList>
    </citation>
    <scope>NUCLEOTIDE SEQUENCE [LARGE SCALE GENOMIC DNA]</scope>
    <source>
        <strain evidence="2">CBS 339.88</strain>
    </source>
</reference>
<gene>
    <name evidence="1" type="ORF">GALMADRAFT_56494</name>
</gene>
<dbReference type="OrthoDB" id="1894652at2759"/>
<dbReference type="HOGENOM" id="CLU_1943111_0_0_1"/>
<evidence type="ECO:0008006" key="3">
    <source>
        <dbReference type="Google" id="ProtNLM"/>
    </source>
</evidence>
<evidence type="ECO:0000313" key="1">
    <source>
        <dbReference type="EMBL" id="KDR83612.1"/>
    </source>
</evidence>
<dbReference type="STRING" id="685588.A0A067TMP8"/>
<dbReference type="AlphaFoldDB" id="A0A067TMP8"/>
<dbReference type="Proteomes" id="UP000027222">
    <property type="component" value="Unassembled WGS sequence"/>
</dbReference>
<name>A0A067TMP8_GALM3</name>
<organism evidence="1 2">
    <name type="scientific">Galerina marginata (strain CBS 339.88)</name>
    <dbReference type="NCBI Taxonomy" id="685588"/>
    <lineage>
        <taxon>Eukaryota</taxon>
        <taxon>Fungi</taxon>
        <taxon>Dikarya</taxon>
        <taxon>Basidiomycota</taxon>
        <taxon>Agaricomycotina</taxon>
        <taxon>Agaricomycetes</taxon>
        <taxon>Agaricomycetidae</taxon>
        <taxon>Agaricales</taxon>
        <taxon>Agaricineae</taxon>
        <taxon>Strophariaceae</taxon>
        <taxon>Galerina</taxon>
    </lineage>
</organism>
<sequence>ISSETIVLHLPHGQDAQPFAVDYFVSPIPHDGSCPQSKSKATLTPSASIKSFANKVQRINSTLLVRPPHIPPLPELRAPPPITPEGEIVKPVPEKTFIQKYWMYIGAVVLIVLVGGGPEDTEQPRRGGGQ</sequence>
<evidence type="ECO:0000313" key="2">
    <source>
        <dbReference type="Proteomes" id="UP000027222"/>
    </source>
</evidence>
<accession>A0A067TMP8</accession>